<evidence type="ECO:0000313" key="3">
    <source>
        <dbReference type="Proteomes" id="UP000008988"/>
    </source>
</evidence>
<dbReference type="AlphaFoldDB" id="B5VER9"/>
<gene>
    <name evidence="2" type="ORF">AWRI1631_30270</name>
</gene>
<reference evidence="2 3" key="1">
    <citation type="journal article" date="2008" name="FEMS Yeast Res.">
        <title>Comparative genome analysis of a Saccharomyces cerevisiae wine strain.</title>
        <authorList>
            <person name="Borneman A.R."/>
            <person name="Forgan A.H."/>
            <person name="Pretorius I.S."/>
            <person name="Chambers P.J."/>
        </authorList>
    </citation>
    <scope>NUCLEOTIDE SEQUENCE [LARGE SCALE GENOMIC DNA]</scope>
    <source>
        <strain evidence="2 3">AWRI1631</strain>
    </source>
</reference>
<comment type="caution">
    <text evidence="2">The sequence shown here is derived from an EMBL/GenBank/DDBJ whole genome shotgun (WGS) entry which is preliminary data.</text>
</comment>
<dbReference type="Proteomes" id="UP000008988">
    <property type="component" value="Unassembled WGS sequence"/>
</dbReference>
<name>B5VER9_YEAS6</name>
<sequence length="48" mass="5122">MYSLKESVANLTTAESSGATASCWAKTEEASSREDHDRTAPAENFITG</sequence>
<organism evidence="2 3">
    <name type="scientific">Saccharomyces cerevisiae (strain AWRI1631)</name>
    <name type="common">Baker's yeast</name>
    <dbReference type="NCBI Taxonomy" id="545124"/>
    <lineage>
        <taxon>Eukaryota</taxon>
        <taxon>Fungi</taxon>
        <taxon>Dikarya</taxon>
        <taxon>Ascomycota</taxon>
        <taxon>Saccharomycotina</taxon>
        <taxon>Saccharomycetes</taxon>
        <taxon>Saccharomycetales</taxon>
        <taxon>Saccharomycetaceae</taxon>
        <taxon>Saccharomyces</taxon>
    </lineage>
</organism>
<accession>B5VER9</accession>
<evidence type="ECO:0000256" key="1">
    <source>
        <dbReference type="SAM" id="MobiDB-lite"/>
    </source>
</evidence>
<dbReference type="EMBL" id="ABSV01000219">
    <property type="protein sequence ID" value="EDZ73583.1"/>
    <property type="molecule type" value="Genomic_DNA"/>
</dbReference>
<feature type="region of interest" description="Disordered" evidence="1">
    <location>
        <begin position="1"/>
        <end position="48"/>
    </location>
</feature>
<feature type="compositionally biased region" description="Polar residues" evidence="1">
    <location>
        <begin position="9"/>
        <end position="20"/>
    </location>
</feature>
<evidence type="ECO:0000313" key="2">
    <source>
        <dbReference type="EMBL" id="EDZ73583.1"/>
    </source>
</evidence>
<feature type="compositionally biased region" description="Basic and acidic residues" evidence="1">
    <location>
        <begin position="26"/>
        <end position="40"/>
    </location>
</feature>
<protein>
    <submittedName>
        <fullName evidence="2">Uncharacterized protein</fullName>
    </submittedName>
</protein>
<proteinExistence type="predicted"/>